<keyword evidence="2" id="KW-1185">Reference proteome</keyword>
<dbReference type="Proteomes" id="UP000542125">
    <property type="component" value="Unassembled WGS sequence"/>
</dbReference>
<dbReference type="EMBL" id="JACBYR010000002">
    <property type="protein sequence ID" value="NYE85455.1"/>
    <property type="molecule type" value="Genomic_DNA"/>
</dbReference>
<dbReference type="RefSeq" id="WP_179589403.1">
    <property type="nucleotide sequence ID" value="NZ_JACBYR010000002.1"/>
</dbReference>
<evidence type="ECO:0000313" key="1">
    <source>
        <dbReference type="EMBL" id="NYE85455.1"/>
    </source>
</evidence>
<proteinExistence type="predicted"/>
<protein>
    <submittedName>
        <fullName evidence="1">Uncharacterized protein</fullName>
    </submittedName>
</protein>
<comment type="caution">
    <text evidence="1">The sequence shown here is derived from an EMBL/GenBank/DDBJ whole genome shotgun (WGS) entry which is preliminary data.</text>
</comment>
<accession>A0A7Y9LQ43</accession>
<reference evidence="1 2" key="1">
    <citation type="submission" date="2020-07" db="EMBL/GenBank/DDBJ databases">
        <title>Genomic Encyclopedia of Type Strains, Phase IV (KMG-V): Genome sequencing to study the core and pangenomes of soil and plant-associated prokaryotes.</title>
        <authorList>
            <person name="Whitman W."/>
        </authorList>
    </citation>
    <scope>NUCLEOTIDE SEQUENCE [LARGE SCALE GENOMIC DNA]</scope>
    <source>
        <strain evidence="1 2">SAS40</strain>
    </source>
</reference>
<sequence length="47" mass="4994">MTLNALAPRRMMAWTRQVLGRVGTYTAKASAVTLGVVASGLPPARHD</sequence>
<gene>
    <name evidence="1" type="ORF">FHW18_004762</name>
</gene>
<evidence type="ECO:0000313" key="2">
    <source>
        <dbReference type="Proteomes" id="UP000542125"/>
    </source>
</evidence>
<name>A0A7Y9LQ43_9BURK</name>
<dbReference type="AlphaFoldDB" id="A0A7Y9LQ43"/>
<organism evidence="1 2">
    <name type="scientific">Pigmentiphaga litoralis</name>
    <dbReference type="NCBI Taxonomy" id="516702"/>
    <lineage>
        <taxon>Bacteria</taxon>
        <taxon>Pseudomonadati</taxon>
        <taxon>Pseudomonadota</taxon>
        <taxon>Betaproteobacteria</taxon>
        <taxon>Burkholderiales</taxon>
        <taxon>Alcaligenaceae</taxon>
        <taxon>Pigmentiphaga</taxon>
    </lineage>
</organism>